<feature type="chain" id="PRO_5047337722" evidence="1">
    <location>
        <begin position="21"/>
        <end position="185"/>
    </location>
</feature>
<evidence type="ECO:0000313" key="3">
    <source>
        <dbReference type="Proteomes" id="UP001293718"/>
    </source>
</evidence>
<accession>A0ABU5IDH9</accession>
<dbReference type="NCBIfam" id="TIGR02595">
    <property type="entry name" value="PEP_CTERM"/>
    <property type="match status" value="1"/>
</dbReference>
<keyword evidence="3" id="KW-1185">Reference proteome</keyword>
<dbReference type="EMBL" id="JAXOJX010000015">
    <property type="protein sequence ID" value="MDZ5457171.1"/>
    <property type="molecule type" value="Genomic_DNA"/>
</dbReference>
<sequence length="185" mass="19432">MKKFLLVPALALVTAASAWASPLTGSQVRLEYRVGTISSSPYPTGGNGDYLVGAGVEVADVADGAATMDISDDRIVIRFRYTNAFGLGDSAGPFQFNGWVLSDVLGQVDAFSAVSVDTAGTTLADFSPVQLSFNANAITVNWKGLNFEEGQQLVLDLRTNPVPEPGGLPLMLAGLLGIALVRLKR</sequence>
<dbReference type="Proteomes" id="UP001293718">
    <property type="component" value="Unassembled WGS sequence"/>
</dbReference>
<reference evidence="2 3" key="1">
    <citation type="submission" date="2023-11" db="EMBL/GenBank/DDBJ databases">
        <title>Draft genome of Azohydromonas lata strain H1 (DSM1123), a polyhydroxyalkanoate producer.</title>
        <authorList>
            <person name="Traversa D."/>
            <person name="D'Addabbo P."/>
            <person name="Pazzani C."/>
            <person name="Manzari C."/>
            <person name="Chiara M."/>
            <person name="Scrascia M."/>
        </authorList>
    </citation>
    <scope>NUCLEOTIDE SEQUENCE [LARGE SCALE GENOMIC DNA]</scope>
    <source>
        <strain evidence="2 3">H1</strain>
    </source>
</reference>
<dbReference type="InterPro" id="IPR013424">
    <property type="entry name" value="Ice-binding_C"/>
</dbReference>
<dbReference type="RefSeq" id="WP_322465558.1">
    <property type="nucleotide sequence ID" value="NZ_JAXOJX010000015.1"/>
</dbReference>
<protein>
    <submittedName>
        <fullName evidence="2">PEP-CTERM sorting domain-containing protein</fullName>
    </submittedName>
</protein>
<comment type="caution">
    <text evidence="2">The sequence shown here is derived from an EMBL/GenBank/DDBJ whole genome shotgun (WGS) entry which is preliminary data.</text>
</comment>
<organism evidence="2 3">
    <name type="scientific">Azohydromonas lata</name>
    <dbReference type="NCBI Taxonomy" id="45677"/>
    <lineage>
        <taxon>Bacteria</taxon>
        <taxon>Pseudomonadati</taxon>
        <taxon>Pseudomonadota</taxon>
        <taxon>Betaproteobacteria</taxon>
        <taxon>Burkholderiales</taxon>
        <taxon>Sphaerotilaceae</taxon>
        <taxon>Azohydromonas</taxon>
    </lineage>
</organism>
<evidence type="ECO:0000256" key="1">
    <source>
        <dbReference type="SAM" id="SignalP"/>
    </source>
</evidence>
<feature type="signal peptide" evidence="1">
    <location>
        <begin position="1"/>
        <end position="20"/>
    </location>
</feature>
<proteinExistence type="predicted"/>
<evidence type="ECO:0000313" key="2">
    <source>
        <dbReference type="EMBL" id="MDZ5457171.1"/>
    </source>
</evidence>
<name>A0ABU5IDH9_9BURK</name>
<gene>
    <name evidence="2" type="ORF">SM757_11370</name>
</gene>
<keyword evidence="1" id="KW-0732">Signal</keyword>